<keyword evidence="1" id="KW-0175">Coiled coil</keyword>
<feature type="domain" description="NERD" evidence="3">
    <location>
        <begin position="342"/>
        <end position="465"/>
    </location>
</feature>
<dbReference type="AlphaFoldDB" id="A5GFJ0"/>
<dbReference type="InterPro" id="IPR011528">
    <property type="entry name" value="NERD"/>
</dbReference>
<sequence>MHSKALFKQACYSGARLCILIYLSILAANYLNSRNFSDSFSKTMIKVHAEAKIGLDSNELSKLIIEKNYTKLQELLDRNYSIYALVITDCITEQEYCSGQNILFATNPKLIREKQIKVEDLINYPYLFLRRPSSSILQLLEQKEKKTARSGEIIGRVYSISTIPSFEEDYRSWLRDPFRENDLWRKYLLTMTSCLLGGVFVWLIVELFLKIRRIEQRNARQRENELIKDADTYLGQLEEKGSQIEEQERRSTRQFGAYIARIKELEQKLRNVDEYRDIAETIIKELEDEKEHQSEIFRDQLEKTNLEKQRLQGEVEKYKKASGKDKQEASKALVNAITPQTGNVLEQRVMTGILSSPKCRRGDWKAVNHFDVAVGKESSQFIDCIVITKECLIVLEVKNYFGVIEAEGYPENSKWLCRDGNKVVTVKSDWGENPYHQVREYSMSLLNLVKRRLSQLPVYGVVVFPELTDISRLESKIGKFYRITTIDHLLAVLEQIEAEARRDNAFSKRPTPEQIENLIRGKKV</sequence>
<dbReference type="OrthoDB" id="5391229at2"/>
<dbReference type="KEGG" id="gur:Gura_2005"/>
<keyword evidence="2" id="KW-1133">Transmembrane helix</keyword>
<proteinExistence type="predicted"/>
<accession>A5GFJ0</accession>
<reference evidence="4 5" key="1">
    <citation type="submission" date="2007-05" db="EMBL/GenBank/DDBJ databases">
        <title>Complete sequence of Geobacter uraniireducens Rf4.</title>
        <authorList>
            <consortium name="US DOE Joint Genome Institute"/>
            <person name="Copeland A."/>
            <person name="Lucas S."/>
            <person name="Lapidus A."/>
            <person name="Barry K."/>
            <person name="Detter J.C."/>
            <person name="Glavina del Rio T."/>
            <person name="Hammon N."/>
            <person name="Israni S."/>
            <person name="Dalin E."/>
            <person name="Tice H."/>
            <person name="Pitluck S."/>
            <person name="Chertkov O."/>
            <person name="Brettin T."/>
            <person name="Bruce D."/>
            <person name="Han C."/>
            <person name="Schmutz J."/>
            <person name="Larimer F."/>
            <person name="Land M."/>
            <person name="Hauser L."/>
            <person name="Kyrpides N."/>
            <person name="Mikhailova N."/>
            <person name="Shelobolina E."/>
            <person name="Aklujkar M."/>
            <person name="Lovley D."/>
            <person name="Richardson P."/>
        </authorList>
    </citation>
    <scope>NUCLEOTIDE SEQUENCE [LARGE SCALE GENOMIC DNA]</scope>
    <source>
        <strain evidence="5">ATCC BAA-1134 / JCM 13001 / Rf4</strain>
    </source>
</reference>
<dbReference type="Proteomes" id="UP000006695">
    <property type="component" value="Chromosome"/>
</dbReference>
<dbReference type="HOGENOM" id="CLU_521536_0_0_7"/>
<dbReference type="EMBL" id="CP000698">
    <property type="protein sequence ID" value="ABQ26195.1"/>
    <property type="molecule type" value="Genomic_DNA"/>
</dbReference>
<gene>
    <name evidence="4" type="ordered locus">Gura_2005</name>
</gene>
<protein>
    <recommendedName>
        <fullName evidence="3">NERD domain-containing protein</fullName>
    </recommendedName>
</protein>
<keyword evidence="2" id="KW-0472">Membrane</keyword>
<evidence type="ECO:0000259" key="3">
    <source>
        <dbReference type="Pfam" id="PF08378"/>
    </source>
</evidence>
<name>A5GFJ0_GEOUR</name>
<keyword evidence="2" id="KW-0812">Transmembrane</keyword>
<evidence type="ECO:0000313" key="5">
    <source>
        <dbReference type="Proteomes" id="UP000006695"/>
    </source>
</evidence>
<feature type="transmembrane region" description="Helical" evidence="2">
    <location>
        <begin position="187"/>
        <end position="209"/>
    </location>
</feature>
<dbReference type="Pfam" id="PF08378">
    <property type="entry name" value="NERD"/>
    <property type="match status" value="1"/>
</dbReference>
<evidence type="ECO:0000256" key="2">
    <source>
        <dbReference type="SAM" id="Phobius"/>
    </source>
</evidence>
<dbReference type="STRING" id="351605.Gura_2005"/>
<feature type="coiled-coil region" evidence="1">
    <location>
        <begin position="262"/>
        <end position="321"/>
    </location>
</feature>
<feature type="transmembrane region" description="Helical" evidence="2">
    <location>
        <begin position="12"/>
        <end position="31"/>
    </location>
</feature>
<keyword evidence="5" id="KW-1185">Reference proteome</keyword>
<evidence type="ECO:0000256" key="1">
    <source>
        <dbReference type="SAM" id="Coils"/>
    </source>
</evidence>
<organism evidence="4 5">
    <name type="scientific">Geotalea uraniireducens (strain Rf4)</name>
    <name type="common">Geobacter uraniireducens</name>
    <dbReference type="NCBI Taxonomy" id="351605"/>
    <lineage>
        <taxon>Bacteria</taxon>
        <taxon>Pseudomonadati</taxon>
        <taxon>Thermodesulfobacteriota</taxon>
        <taxon>Desulfuromonadia</taxon>
        <taxon>Geobacterales</taxon>
        <taxon>Geobacteraceae</taxon>
        <taxon>Geotalea</taxon>
    </lineage>
</organism>
<evidence type="ECO:0000313" key="4">
    <source>
        <dbReference type="EMBL" id="ABQ26195.1"/>
    </source>
</evidence>